<organism evidence="2 3">
    <name type="scientific">Methanomicrobium antiquum</name>
    <dbReference type="NCBI Taxonomy" id="487686"/>
    <lineage>
        <taxon>Archaea</taxon>
        <taxon>Methanobacteriati</taxon>
        <taxon>Methanobacteriota</taxon>
        <taxon>Stenosarchaea group</taxon>
        <taxon>Methanomicrobia</taxon>
        <taxon>Methanomicrobiales</taxon>
        <taxon>Methanomicrobiaceae</taxon>
        <taxon>Methanomicrobium</taxon>
    </lineage>
</organism>
<keyword evidence="3" id="KW-1185">Reference proteome</keyword>
<dbReference type="EMBL" id="CP091092">
    <property type="protein sequence ID" value="WFN36355.1"/>
    <property type="molecule type" value="Genomic_DNA"/>
</dbReference>
<dbReference type="Gene3D" id="3.30.450.20">
    <property type="entry name" value="PAS domain"/>
    <property type="match status" value="2"/>
</dbReference>
<dbReference type="AlphaFoldDB" id="A0AAF0JMB2"/>
<feature type="domain" description="PAS" evidence="1">
    <location>
        <begin position="42"/>
        <end position="114"/>
    </location>
</feature>
<evidence type="ECO:0000313" key="2">
    <source>
        <dbReference type="EMBL" id="WFN36355.1"/>
    </source>
</evidence>
<evidence type="ECO:0000313" key="3">
    <source>
        <dbReference type="Proteomes" id="UP001218895"/>
    </source>
</evidence>
<dbReference type="NCBIfam" id="TIGR00229">
    <property type="entry name" value="sensory_box"/>
    <property type="match status" value="1"/>
</dbReference>
<dbReference type="PROSITE" id="PS50112">
    <property type="entry name" value="PAS"/>
    <property type="match status" value="1"/>
</dbReference>
<dbReference type="Pfam" id="PF13426">
    <property type="entry name" value="PAS_9"/>
    <property type="match status" value="1"/>
</dbReference>
<dbReference type="InterPro" id="IPR000014">
    <property type="entry name" value="PAS"/>
</dbReference>
<proteinExistence type="predicted"/>
<dbReference type="RefSeq" id="WP_278099193.1">
    <property type="nucleotide sequence ID" value="NZ_CP091092.1"/>
</dbReference>
<sequence length="385" mass="44690">MAPGDDELIKEDLLEIRKRIIGFGEESFRKSYYPMLQFREDELKRFRIALDNTSDLVFILDYPSLKIIDTNCHAEDVLEYSKKELFEKKITDLSDNDSAELISKMFLSGKVQAGLIDSYFTTKSGKKVHMEVSFSLSGLGRETYAAAVCRDITERERLEYAIRESEMQYRTTINTLKDVIVVIDSSLDIVISNNSFDRLCRKAGFKGSAEVENLKQILKYLYWANNRNFDSVSDYLQFYEINMKLRRGDDVSVYSVRNMPIFEGGIFKQSVLYMRDITENIVMDKMKKEAFLQIDKNMEQFAVLNDHIRNPLQVILGIVDLECPCAVEKIMPYISEIDRIVNKLDNGWIESEKVRKMIAKHYGVSIIDNSDVEKAINYLKKIPEY</sequence>
<dbReference type="SUPFAM" id="SSF55785">
    <property type="entry name" value="PYP-like sensor domain (PAS domain)"/>
    <property type="match status" value="2"/>
</dbReference>
<gene>
    <name evidence="2" type="ORF">L1994_09430</name>
</gene>
<accession>A0AAF0JMB2</accession>
<dbReference type="GeneID" id="79950618"/>
<name>A0AAF0JMB2_9EURY</name>
<dbReference type="KEGG" id="manq:L1994_09430"/>
<dbReference type="CDD" id="cd00130">
    <property type="entry name" value="PAS"/>
    <property type="match status" value="1"/>
</dbReference>
<dbReference type="SMART" id="SM00091">
    <property type="entry name" value="PAS"/>
    <property type="match status" value="1"/>
</dbReference>
<evidence type="ECO:0000259" key="1">
    <source>
        <dbReference type="PROSITE" id="PS50112"/>
    </source>
</evidence>
<dbReference type="InterPro" id="IPR035965">
    <property type="entry name" value="PAS-like_dom_sf"/>
</dbReference>
<dbReference type="Proteomes" id="UP001218895">
    <property type="component" value="Chromosome"/>
</dbReference>
<protein>
    <submittedName>
        <fullName evidence="2">PAS domain S-box protein</fullName>
    </submittedName>
</protein>
<reference evidence="2" key="1">
    <citation type="submission" date="2022-01" db="EMBL/GenBank/DDBJ databases">
        <title>Complete genome of Methanomicrobium antiquum DSM 21220.</title>
        <authorList>
            <person name="Chen S.-C."/>
            <person name="You Y.-T."/>
            <person name="Zhou Y.-Z."/>
            <person name="Lai M.-C."/>
        </authorList>
    </citation>
    <scope>NUCLEOTIDE SEQUENCE</scope>
    <source>
        <strain evidence="2">DSM 21220</strain>
    </source>
</reference>